<dbReference type="InterPro" id="IPR035906">
    <property type="entry name" value="MetI-like_sf"/>
</dbReference>
<keyword evidence="4 7" id="KW-0812">Transmembrane</keyword>
<name>A0A511WR83_9BACI</name>
<proteinExistence type="inferred from homology"/>
<organism evidence="9 10">
    <name type="scientific">Halobacillus faecis</name>
    <dbReference type="NCBI Taxonomy" id="360184"/>
    <lineage>
        <taxon>Bacteria</taxon>
        <taxon>Bacillati</taxon>
        <taxon>Bacillota</taxon>
        <taxon>Bacilli</taxon>
        <taxon>Bacillales</taxon>
        <taxon>Bacillaceae</taxon>
        <taxon>Halobacillus</taxon>
    </lineage>
</organism>
<dbReference type="OrthoDB" id="8557224at2"/>
<dbReference type="Proteomes" id="UP000321886">
    <property type="component" value="Unassembled WGS sequence"/>
</dbReference>
<feature type="domain" description="ABC transmembrane type-1" evidence="8">
    <location>
        <begin position="80"/>
        <end position="267"/>
    </location>
</feature>
<evidence type="ECO:0000313" key="9">
    <source>
        <dbReference type="EMBL" id="GEN52921.1"/>
    </source>
</evidence>
<evidence type="ECO:0000256" key="7">
    <source>
        <dbReference type="RuleBase" id="RU363032"/>
    </source>
</evidence>
<comment type="caution">
    <text evidence="9">The sequence shown here is derived from an EMBL/GenBank/DDBJ whole genome shotgun (WGS) entry which is preliminary data.</text>
</comment>
<accession>A0A511WR83</accession>
<dbReference type="NCBIfam" id="TIGR01097">
    <property type="entry name" value="PhnE"/>
    <property type="match status" value="1"/>
</dbReference>
<reference evidence="9 10" key="1">
    <citation type="submission" date="2019-07" db="EMBL/GenBank/DDBJ databases">
        <title>Whole genome shotgun sequence of Halobacillus faecis NBRC 103569.</title>
        <authorList>
            <person name="Hosoyama A."/>
            <person name="Uohara A."/>
            <person name="Ohji S."/>
            <person name="Ichikawa N."/>
        </authorList>
    </citation>
    <scope>NUCLEOTIDE SEQUENCE [LARGE SCALE GENOMIC DNA]</scope>
    <source>
        <strain evidence="9 10">NBRC 103569</strain>
    </source>
</reference>
<feature type="transmembrane region" description="Helical" evidence="7">
    <location>
        <begin position="20"/>
        <end position="38"/>
    </location>
</feature>
<evidence type="ECO:0000259" key="8">
    <source>
        <dbReference type="PROSITE" id="PS50928"/>
    </source>
</evidence>
<feature type="transmembrane region" description="Helical" evidence="7">
    <location>
        <begin position="249"/>
        <end position="270"/>
    </location>
</feature>
<dbReference type="PANTHER" id="PTHR30043:SF8">
    <property type="entry name" value="ABC TRANSPORTER, PERMEASE PROTEIN CC0363, PUTATIVE-RELATED"/>
    <property type="match status" value="1"/>
</dbReference>
<evidence type="ECO:0000256" key="5">
    <source>
        <dbReference type="ARBA" id="ARBA00022989"/>
    </source>
</evidence>
<dbReference type="PROSITE" id="PS50928">
    <property type="entry name" value="ABC_TM1"/>
    <property type="match status" value="1"/>
</dbReference>
<comment type="subcellular location">
    <subcellularLocation>
        <location evidence="2">Cell envelope</location>
    </subcellularLocation>
    <subcellularLocation>
        <location evidence="7">Cell membrane</location>
        <topology evidence="7">Multi-pass membrane protein</topology>
    </subcellularLocation>
    <subcellularLocation>
        <location evidence="1">Membrane</location>
        <topology evidence="1">Multi-pass membrane protein</topology>
    </subcellularLocation>
</comment>
<dbReference type="SUPFAM" id="SSF161098">
    <property type="entry name" value="MetI-like"/>
    <property type="match status" value="1"/>
</dbReference>
<comment type="similarity">
    <text evidence="7">Belongs to the binding-protein-dependent transport system permease family.</text>
</comment>
<dbReference type="AlphaFoldDB" id="A0A511WR83"/>
<dbReference type="GO" id="GO:0005886">
    <property type="term" value="C:plasma membrane"/>
    <property type="evidence" value="ECO:0007669"/>
    <property type="project" value="UniProtKB-SubCell"/>
</dbReference>
<dbReference type="Pfam" id="PF00528">
    <property type="entry name" value="BPD_transp_1"/>
    <property type="match status" value="1"/>
</dbReference>
<evidence type="ECO:0000256" key="6">
    <source>
        <dbReference type="ARBA" id="ARBA00023136"/>
    </source>
</evidence>
<feature type="transmembrane region" description="Helical" evidence="7">
    <location>
        <begin position="224"/>
        <end position="243"/>
    </location>
</feature>
<evidence type="ECO:0000313" key="10">
    <source>
        <dbReference type="Proteomes" id="UP000321886"/>
    </source>
</evidence>
<gene>
    <name evidence="9" type="ORF">HFA01_11830</name>
</gene>
<dbReference type="InterPro" id="IPR005769">
    <property type="entry name" value="PhnE/PtxC"/>
</dbReference>
<keyword evidence="6 7" id="KW-0472">Membrane</keyword>
<dbReference type="PANTHER" id="PTHR30043">
    <property type="entry name" value="PHOSPHONATES TRANSPORT SYSTEM PERMEASE PROTEIN"/>
    <property type="match status" value="1"/>
</dbReference>
<sequence>MTKTLVSLPPKKEKTWRQRGFRFIGVLMFFSLLAWSVWGVHDQMNLERVFSERTIERTQTVIPQLVQLNFEQFGRILTLILETLAIAFAGCLMATIFAIPLGFLTAKNMMGHTWIGKVVHSFFKLWLNATRTFPEILLALIFVASIGPSAFAGVLAIAIGSTGMLGKLYGETIETIDMSIVEAMEANGANKIQTLFKGILPQVVPEFLSYAIYRFEIDVRASTILGVIGAGGIGTLIVISAANRNWGEVGLIVLSIIFIVTIIDYFSAFIRKKIV</sequence>
<protein>
    <submittedName>
        <fullName evidence="9">Phosphonate ABC transporter permease</fullName>
    </submittedName>
</protein>
<dbReference type="Gene3D" id="1.10.3720.10">
    <property type="entry name" value="MetI-like"/>
    <property type="match status" value="1"/>
</dbReference>
<keyword evidence="3 7" id="KW-0813">Transport</keyword>
<dbReference type="GO" id="GO:0030313">
    <property type="term" value="C:cell envelope"/>
    <property type="evidence" value="ECO:0007669"/>
    <property type="project" value="UniProtKB-SubCell"/>
</dbReference>
<dbReference type="CDD" id="cd06261">
    <property type="entry name" value="TM_PBP2"/>
    <property type="match status" value="1"/>
</dbReference>
<keyword evidence="5 7" id="KW-1133">Transmembrane helix</keyword>
<dbReference type="GO" id="GO:0015416">
    <property type="term" value="F:ABC-type phosphonate transporter activity"/>
    <property type="evidence" value="ECO:0007669"/>
    <property type="project" value="InterPro"/>
</dbReference>
<dbReference type="EMBL" id="BJYD01000007">
    <property type="protein sequence ID" value="GEN52921.1"/>
    <property type="molecule type" value="Genomic_DNA"/>
</dbReference>
<evidence type="ECO:0000256" key="3">
    <source>
        <dbReference type="ARBA" id="ARBA00022448"/>
    </source>
</evidence>
<evidence type="ECO:0000256" key="1">
    <source>
        <dbReference type="ARBA" id="ARBA00004141"/>
    </source>
</evidence>
<evidence type="ECO:0000256" key="4">
    <source>
        <dbReference type="ARBA" id="ARBA00022692"/>
    </source>
</evidence>
<dbReference type="InterPro" id="IPR000515">
    <property type="entry name" value="MetI-like"/>
</dbReference>
<feature type="transmembrane region" description="Helical" evidence="7">
    <location>
        <begin position="76"/>
        <end position="104"/>
    </location>
</feature>
<dbReference type="RefSeq" id="WP_146814149.1">
    <property type="nucleotide sequence ID" value="NZ_BJYD01000007.1"/>
</dbReference>
<evidence type="ECO:0000256" key="2">
    <source>
        <dbReference type="ARBA" id="ARBA00004196"/>
    </source>
</evidence>
<keyword evidence="10" id="KW-1185">Reference proteome</keyword>